<gene>
    <name evidence="1" type="ORF">DES52_101139</name>
</gene>
<dbReference type="CDD" id="cd24012">
    <property type="entry name" value="ASKHA_NBD_KDGal-kinase"/>
    <property type="match status" value="1"/>
</dbReference>
<dbReference type="InterPro" id="IPR042258">
    <property type="entry name" value="DGOK_N"/>
</dbReference>
<dbReference type="GO" id="GO:0034194">
    <property type="term" value="P:D-galactonate catabolic process"/>
    <property type="evidence" value="ECO:0007669"/>
    <property type="project" value="InterPro"/>
</dbReference>
<comment type="caution">
    <text evidence="1">The sequence shown here is derived from an EMBL/GenBank/DDBJ whole genome shotgun (WGS) entry which is preliminary data.</text>
</comment>
<dbReference type="Gene3D" id="3.30.420.310">
    <property type="entry name" value="2-keto-3-deoxy-galactonokinase, C-terminal domain"/>
    <property type="match status" value="1"/>
</dbReference>
<reference evidence="1 2" key="1">
    <citation type="submission" date="2018-06" db="EMBL/GenBank/DDBJ databases">
        <title>Genomic Encyclopedia of Type Strains, Phase IV (KMG-IV): sequencing the most valuable type-strain genomes for metagenomic binning, comparative biology and taxonomic classification.</title>
        <authorList>
            <person name="Goeker M."/>
        </authorList>
    </citation>
    <scope>NUCLEOTIDE SEQUENCE [LARGE SCALE GENOMIC DNA]</scope>
    <source>
        <strain evidence="1 2">DSM 18048</strain>
    </source>
</reference>
<dbReference type="EMBL" id="QJSX01000001">
    <property type="protein sequence ID" value="PYE56335.1"/>
    <property type="molecule type" value="Genomic_DNA"/>
</dbReference>
<keyword evidence="1" id="KW-0808">Transferase</keyword>
<evidence type="ECO:0000313" key="1">
    <source>
        <dbReference type="EMBL" id="PYE56335.1"/>
    </source>
</evidence>
<accession>A0A318SGV7</accession>
<sequence length="305" mass="32842">MSGVLGVLDGGTTNTRLRVWNGREVAFERRVTVGARDGAMEGGANRLRREVADLVGEARRALGEFDLVACGMIGSPSGLADVPHLVAPVTFDDLAKRLKIVELDEIGTVRFVPGVRTDTPDFAACDVMRGEETEVAGLRRLLDLHGPANFLHFGSHDKIVLTSDDAVVGSRTNLDGELLAALTRHTILAESATLPSEVDFEWWTRGFEAARAHGLSRAAFLTRLAAQRGATREEGGSFLLGVVAHETARLVPSDDAPLYLYGRATLTEPFARHLEGRRLVHVVPQATSDLAALHGVLSLLERSVA</sequence>
<organism evidence="1 2">
    <name type="scientific">Deinococcus yavapaiensis KR-236</name>
    <dbReference type="NCBI Taxonomy" id="694435"/>
    <lineage>
        <taxon>Bacteria</taxon>
        <taxon>Thermotogati</taxon>
        <taxon>Deinococcota</taxon>
        <taxon>Deinococci</taxon>
        <taxon>Deinococcales</taxon>
        <taxon>Deinococcaceae</taxon>
        <taxon>Deinococcus</taxon>
    </lineage>
</organism>
<dbReference type="Gene3D" id="3.30.420.300">
    <property type="entry name" value="2-keto-3-deoxy-galactonokinase, substrate binding domain"/>
    <property type="match status" value="1"/>
</dbReference>
<dbReference type="InterPro" id="IPR042257">
    <property type="entry name" value="DGOK_C"/>
</dbReference>
<proteinExistence type="predicted"/>
<evidence type="ECO:0000313" key="2">
    <source>
        <dbReference type="Proteomes" id="UP000248326"/>
    </source>
</evidence>
<dbReference type="Pfam" id="PF05035">
    <property type="entry name" value="DGOK"/>
    <property type="match status" value="1"/>
</dbReference>
<protein>
    <submittedName>
        <fullName evidence="1">2-keto-3-deoxygalactonate kinase</fullName>
    </submittedName>
</protein>
<dbReference type="AlphaFoldDB" id="A0A318SGV7"/>
<keyword evidence="1" id="KW-0418">Kinase</keyword>
<keyword evidence="2" id="KW-1185">Reference proteome</keyword>
<dbReference type="InterPro" id="IPR007729">
    <property type="entry name" value="DGOK"/>
</dbReference>
<name>A0A318SGV7_9DEIO</name>
<dbReference type="RefSeq" id="WP_170130826.1">
    <property type="nucleotide sequence ID" value="NZ_QJSX01000001.1"/>
</dbReference>
<dbReference type="Proteomes" id="UP000248326">
    <property type="component" value="Unassembled WGS sequence"/>
</dbReference>
<dbReference type="GO" id="GO:0008671">
    <property type="term" value="F:2-dehydro-3-deoxygalactonokinase activity"/>
    <property type="evidence" value="ECO:0007669"/>
    <property type="project" value="InterPro"/>
</dbReference>